<evidence type="ECO:0000256" key="1">
    <source>
        <dbReference type="SAM" id="MobiDB-lite"/>
    </source>
</evidence>
<gene>
    <name evidence="2" type="ORF">PGLA1383_LOCUS1832</name>
</gene>
<protein>
    <submittedName>
        <fullName evidence="2">Uncharacterized protein</fullName>
    </submittedName>
</protein>
<feature type="compositionally biased region" description="Low complexity" evidence="1">
    <location>
        <begin position="220"/>
        <end position="231"/>
    </location>
</feature>
<feature type="region of interest" description="Disordered" evidence="1">
    <location>
        <begin position="211"/>
        <end position="240"/>
    </location>
</feature>
<dbReference type="AlphaFoldDB" id="A0A813DB65"/>
<comment type="caution">
    <text evidence="2">The sequence shown here is derived from an EMBL/GenBank/DDBJ whole genome shotgun (WGS) entry which is preliminary data.</text>
</comment>
<sequence>TDDVWNVVYKFISSNYDWVARLWPSVVEELRCFAGLMPFLVADWARPWNNLVSASDASEVGYGVSAAKWPRAKVAAVGRVLERSRFRRTLGHSARESALTAAGFERDEDSNEWKVRSAAAKDALLEAGWELQPDFPEVPAAGLRRELWQPRIWGAWNRTEGILTLEARVLVKSLRRVALSVFGRDAEPKRHLSKQPPKHRGGMAVLCEPAAPAQHEGKESTSSGSDSSGSEAALGARKEQVLKKRTKHRLVKYLARMEGQAEEDGLTFLEQAAIGLKVRQQYTKDLQAFLDDATRARLPLVTDGQTDKALVKYFNKEYLAGSQAHLGNRVMAAFLDRWPEFGRLGKRKTPRAWRALKGWRRLTPGKSRKAHALPVWAAITWRMILRQQVRMGIFNLAQVSTYARPGELIRLTQSSLIPPTQGVTKYWSLLLSPEEKVEMSKTGSSDDSLLLDSPWLQWLGPALHVMKQGPAEENLWGFDYPQYVKQFRNCCQDLQVHVVPYQARHSGPSIDRARVLRTQDEVQKRGRWASHKSLARYEKAARLASTYNQLSLLQRTLFQACEDHIEAIVLGRAFPELTLPPAIGGQ</sequence>
<feature type="non-terminal residue" evidence="2">
    <location>
        <position position="586"/>
    </location>
</feature>
<name>A0A813DB65_POLGL</name>
<evidence type="ECO:0000313" key="2">
    <source>
        <dbReference type="EMBL" id="CAE8582842.1"/>
    </source>
</evidence>
<evidence type="ECO:0000313" key="3">
    <source>
        <dbReference type="Proteomes" id="UP000654075"/>
    </source>
</evidence>
<organism evidence="2 3">
    <name type="scientific">Polarella glacialis</name>
    <name type="common">Dinoflagellate</name>
    <dbReference type="NCBI Taxonomy" id="89957"/>
    <lineage>
        <taxon>Eukaryota</taxon>
        <taxon>Sar</taxon>
        <taxon>Alveolata</taxon>
        <taxon>Dinophyceae</taxon>
        <taxon>Suessiales</taxon>
        <taxon>Suessiaceae</taxon>
        <taxon>Polarella</taxon>
    </lineage>
</organism>
<dbReference type="EMBL" id="CAJNNV010000510">
    <property type="protein sequence ID" value="CAE8582842.1"/>
    <property type="molecule type" value="Genomic_DNA"/>
</dbReference>
<accession>A0A813DB65</accession>
<dbReference type="OrthoDB" id="448090at2759"/>
<dbReference type="Proteomes" id="UP000654075">
    <property type="component" value="Unassembled WGS sequence"/>
</dbReference>
<reference evidence="2" key="1">
    <citation type="submission" date="2021-02" db="EMBL/GenBank/DDBJ databases">
        <authorList>
            <person name="Dougan E. K."/>
            <person name="Rhodes N."/>
            <person name="Thang M."/>
            <person name="Chan C."/>
        </authorList>
    </citation>
    <scope>NUCLEOTIDE SEQUENCE</scope>
</reference>
<keyword evidence="3" id="KW-1185">Reference proteome</keyword>
<proteinExistence type="predicted"/>